<reference evidence="18" key="1">
    <citation type="submission" date="2020-05" db="EMBL/GenBank/DDBJ databases">
        <title>Phylogenomic resolution of chytrid fungi.</title>
        <authorList>
            <person name="Stajich J.E."/>
            <person name="Amses K."/>
            <person name="Simmons R."/>
            <person name="Seto K."/>
            <person name="Myers J."/>
            <person name="Bonds A."/>
            <person name="Quandt C.A."/>
            <person name="Barry K."/>
            <person name="Liu P."/>
            <person name="Grigoriev I."/>
            <person name="Longcore J.E."/>
            <person name="James T.Y."/>
        </authorList>
    </citation>
    <scope>NUCLEOTIDE SEQUENCE</scope>
    <source>
        <strain evidence="18">JEL0379</strain>
    </source>
</reference>
<evidence type="ECO:0000256" key="9">
    <source>
        <dbReference type="ARBA" id="ARBA00023054"/>
    </source>
</evidence>
<evidence type="ECO:0000256" key="1">
    <source>
        <dbReference type="ARBA" id="ARBA00004245"/>
    </source>
</evidence>
<dbReference type="InterPro" id="IPR001752">
    <property type="entry name" value="Kinesin_motor_dom"/>
</dbReference>
<dbReference type="CDD" id="cd01364">
    <property type="entry name" value="KISc_BimC_Eg5"/>
    <property type="match status" value="1"/>
</dbReference>
<evidence type="ECO:0000256" key="14">
    <source>
        <dbReference type="PROSITE-ProRule" id="PRU00283"/>
    </source>
</evidence>
<keyword evidence="12" id="KW-0131">Cell cycle</keyword>
<dbReference type="InterPro" id="IPR025901">
    <property type="entry name" value="Kinesin-assoc_MT-bd_dom"/>
</dbReference>
<evidence type="ECO:0000256" key="2">
    <source>
        <dbReference type="ARBA" id="ARBA00022490"/>
    </source>
</evidence>
<keyword evidence="2" id="KW-0963">Cytoplasm</keyword>
<keyword evidence="5" id="KW-0493">Microtubule</keyword>
<dbReference type="PRINTS" id="PR00380">
    <property type="entry name" value="KINESINHEAVY"/>
</dbReference>
<evidence type="ECO:0000256" key="4">
    <source>
        <dbReference type="ARBA" id="ARBA00022618"/>
    </source>
</evidence>
<dbReference type="EMBL" id="JADGJQ010000003">
    <property type="protein sequence ID" value="KAJ3184578.1"/>
    <property type="molecule type" value="Genomic_DNA"/>
</dbReference>
<dbReference type="Pfam" id="PF13931">
    <property type="entry name" value="Microtub_bind"/>
    <property type="match status" value="1"/>
</dbReference>
<keyword evidence="9 15" id="KW-0175">Coiled coil</keyword>
<keyword evidence="7" id="KW-0498">Mitosis</keyword>
<dbReference type="Gene3D" id="3.40.850.10">
    <property type="entry name" value="Kinesin motor domain"/>
    <property type="match status" value="1"/>
</dbReference>
<feature type="coiled-coil region" evidence="15">
    <location>
        <begin position="351"/>
        <end position="378"/>
    </location>
</feature>
<dbReference type="Proteomes" id="UP001212152">
    <property type="component" value="Unassembled WGS sequence"/>
</dbReference>
<dbReference type="SMART" id="SM00129">
    <property type="entry name" value="KISc"/>
    <property type="match status" value="1"/>
</dbReference>
<dbReference type="Pfam" id="PF00225">
    <property type="entry name" value="Kinesin"/>
    <property type="match status" value="1"/>
</dbReference>
<sequence length="1053" mass="117030">MGNHRDAQETNISVVVRVRPRNQKEIRENSPIIVTTNGPRGKELHVKSTLADSTTKTYSFDKAFGPEADQEMIFMDVLAPMLKEVESHQRASSTQTGTGKTYTMEGDLNTAKGPQAGMIPRTLYSLFNQLESQDIGEYSVRVSFTELYNEELKDLLSSDEDLRKLRIFDDYQRKGSIVIQNLEETLVKSAADVIAVLQRGSVKRQSAATKMNEVSSRSHSIFCITVHIKETTPEGEELLKVGKLNLVDLAGSENIGRSGALDRRAKEAGMINQSLLTLGRVINALVDRSPHVPYRESKLTRILQDSLGGSTKTCIIAAVSPAKCNIEETLSTLDYAHRAKNIRNKPEINQKMTKRALLREYEDQISRLKADLEASQTKNGIFLSEESFANLTAESTGKTEEVEKLSKSIKAVEEKYKCLNEQHEQKLELLSVTEAERESVTAELNLRRQELEESLIKLKNIQQSLQEQQLLTGAHAETEKRLDKLAAGLVVTLKSSVSDVEGLHKKLERKSALEEENLRVFNGFQRDLLNQISELDGKAADCANTSFAFCDELSHDIEELAENHSRDICENAEVLRTNVDNMIAHGESIVSDLGSLDGVLSQQVKEVVSMAVDLRAAMSQREQKSLAVNDELFSTHHDLVMQHQVQLKEWNASLKEKIAGVSQVVAKYLTETKLREAAAHKESEARMQHEIATLQRQNEQLQAQLNAEREKGEMAANELLGDITQLVAKFRTKRDQGLASVGAAARTLTENQINEYEQYMNRTAAAAAESEGAHEAFRMAFTGQVDDLNHDVESTKETTDVTLRGVVEQVSIISNSVRTTIASTTALAADKATAIEAKNNDALQTAAEIASQRQQKMMVLKDKTVSTHDMTRAGMQQVLEKNKAAAKNLQDKCTNHRDAGDRSHNDMLTQIRETRGVIACNKLATDSPTGQTPRKKSFRFATTWHVTRKHDDILREYRENGCMVSPTTMARSFEEALAEQEAEEQTEASRMMQTHATPTEPSAPLPGWASPIATSRLPRTKSRHGSRVATESPIPMTGMDNVCVTRGDLNPPA</sequence>
<feature type="coiled-coil region" evidence="15">
    <location>
        <begin position="677"/>
        <end position="718"/>
    </location>
</feature>
<evidence type="ECO:0000256" key="15">
    <source>
        <dbReference type="SAM" id="Coils"/>
    </source>
</evidence>
<dbReference type="GO" id="GO:0008574">
    <property type="term" value="F:plus-end-directed microtubule motor activity"/>
    <property type="evidence" value="ECO:0007669"/>
    <property type="project" value="TreeGrafter"/>
</dbReference>
<name>A0AAD5TT21_9FUNG</name>
<keyword evidence="8" id="KW-0067">ATP-binding</keyword>
<dbReference type="GO" id="GO:0072686">
    <property type="term" value="C:mitotic spindle"/>
    <property type="evidence" value="ECO:0007669"/>
    <property type="project" value="TreeGrafter"/>
</dbReference>
<feature type="region of interest" description="Disordered" evidence="16">
    <location>
        <begin position="977"/>
        <end position="1040"/>
    </location>
</feature>
<keyword evidence="10" id="KW-0505">Motor protein</keyword>
<feature type="coiled-coil region" evidence="15">
    <location>
        <begin position="872"/>
        <end position="899"/>
    </location>
</feature>
<feature type="coiled-coil region" evidence="15">
    <location>
        <begin position="402"/>
        <end position="471"/>
    </location>
</feature>
<organism evidence="18 19">
    <name type="scientific">Geranomyces variabilis</name>
    <dbReference type="NCBI Taxonomy" id="109894"/>
    <lineage>
        <taxon>Eukaryota</taxon>
        <taxon>Fungi</taxon>
        <taxon>Fungi incertae sedis</taxon>
        <taxon>Chytridiomycota</taxon>
        <taxon>Chytridiomycota incertae sedis</taxon>
        <taxon>Chytridiomycetes</taxon>
        <taxon>Spizellomycetales</taxon>
        <taxon>Powellomycetaceae</taxon>
        <taxon>Geranomyces</taxon>
    </lineage>
</organism>
<dbReference type="GO" id="GO:0051301">
    <property type="term" value="P:cell division"/>
    <property type="evidence" value="ECO:0007669"/>
    <property type="project" value="UniProtKB-KW"/>
</dbReference>
<comment type="caution">
    <text evidence="18">The sequence shown here is derived from an EMBL/GenBank/DDBJ whole genome shotgun (WGS) entry which is preliminary data.</text>
</comment>
<dbReference type="AlphaFoldDB" id="A0AAD5TT21"/>
<protein>
    <submittedName>
        <fullName evidence="18">Kinesin- protein 11</fullName>
    </submittedName>
</protein>
<feature type="domain" description="Kinesin motor" evidence="17">
    <location>
        <begin position="11"/>
        <end position="342"/>
    </location>
</feature>
<evidence type="ECO:0000259" key="17">
    <source>
        <dbReference type="PROSITE" id="PS50067"/>
    </source>
</evidence>
<evidence type="ECO:0000256" key="3">
    <source>
        <dbReference type="ARBA" id="ARBA00022553"/>
    </source>
</evidence>
<evidence type="ECO:0000256" key="12">
    <source>
        <dbReference type="ARBA" id="ARBA00023306"/>
    </source>
</evidence>
<evidence type="ECO:0000256" key="13">
    <source>
        <dbReference type="ARBA" id="ARBA00034704"/>
    </source>
</evidence>
<dbReference type="PROSITE" id="PS00411">
    <property type="entry name" value="KINESIN_MOTOR_1"/>
    <property type="match status" value="1"/>
</dbReference>
<evidence type="ECO:0000256" key="5">
    <source>
        <dbReference type="ARBA" id="ARBA00022701"/>
    </source>
</evidence>
<feature type="region of interest" description="Disordered" evidence="16">
    <location>
        <begin position="86"/>
        <end position="114"/>
    </location>
</feature>
<keyword evidence="6" id="KW-0547">Nucleotide-binding</keyword>
<evidence type="ECO:0000256" key="8">
    <source>
        <dbReference type="ARBA" id="ARBA00022840"/>
    </source>
</evidence>
<comment type="caution">
    <text evidence="14">Lacks conserved residue(s) required for the propagation of feature annotation.</text>
</comment>
<dbReference type="SUPFAM" id="SSF52540">
    <property type="entry name" value="P-loop containing nucleoside triphosphate hydrolases"/>
    <property type="match status" value="1"/>
</dbReference>
<dbReference type="InterPro" id="IPR027417">
    <property type="entry name" value="P-loop_NTPase"/>
</dbReference>
<evidence type="ECO:0000256" key="7">
    <source>
        <dbReference type="ARBA" id="ARBA00022776"/>
    </source>
</evidence>
<keyword evidence="11" id="KW-0206">Cytoskeleton</keyword>
<accession>A0AAD5TT21</accession>
<comment type="similarity">
    <text evidence="13">Belongs to the TRAFAC class myosin-kinesin ATPase superfamily. Kinesin family. KIN-5/BimC subfamily.</text>
</comment>
<evidence type="ECO:0000256" key="6">
    <source>
        <dbReference type="ARBA" id="ARBA00022741"/>
    </source>
</evidence>
<dbReference type="GO" id="GO:0005876">
    <property type="term" value="C:spindle microtubule"/>
    <property type="evidence" value="ECO:0007669"/>
    <property type="project" value="TreeGrafter"/>
</dbReference>
<dbReference type="FunFam" id="3.40.850.10:FF:000051">
    <property type="entry name" value="Kinesin-like protein bimC"/>
    <property type="match status" value="1"/>
</dbReference>
<feature type="compositionally biased region" description="Acidic residues" evidence="16">
    <location>
        <begin position="977"/>
        <end position="986"/>
    </location>
</feature>
<evidence type="ECO:0000256" key="10">
    <source>
        <dbReference type="ARBA" id="ARBA00023175"/>
    </source>
</evidence>
<dbReference type="PANTHER" id="PTHR47970:SF12">
    <property type="entry name" value="KINESIN FAMILY MEMBER 11"/>
    <property type="match status" value="1"/>
</dbReference>
<keyword evidence="3" id="KW-0597">Phosphoprotein</keyword>
<dbReference type="PANTHER" id="PTHR47970">
    <property type="entry name" value="KINESIN-LIKE PROTEIN KIF11"/>
    <property type="match status" value="1"/>
</dbReference>
<keyword evidence="4" id="KW-0132">Cell division</keyword>
<feature type="compositionally biased region" description="Polar residues" evidence="16">
    <location>
        <begin position="991"/>
        <end position="1000"/>
    </location>
</feature>
<evidence type="ECO:0000256" key="11">
    <source>
        <dbReference type="ARBA" id="ARBA00023212"/>
    </source>
</evidence>
<dbReference type="InterPro" id="IPR019821">
    <property type="entry name" value="Kinesin_motor_CS"/>
</dbReference>
<feature type="compositionally biased region" description="Polar residues" evidence="16">
    <location>
        <begin position="90"/>
        <end position="101"/>
    </location>
</feature>
<dbReference type="GO" id="GO:0005524">
    <property type="term" value="F:ATP binding"/>
    <property type="evidence" value="ECO:0007669"/>
    <property type="project" value="UniProtKB-KW"/>
</dbReference>
<dbReference type="GO" id="GO:0007018">
    <property type="term" value="P:microtubule-based movement"/>
    <property type="evidence" value="ECO:0007669"/>
    <property type="project" value="InterPro"/>
</dbReference>
<dbReference type="GO" id="GO:0008017">
    <property type="term" value="F:microtubule binding"/>
    <property type="evidence" value="ECO:0007669"/>
    <property type="project" value="InterPro"/>
</dbReference>
<dbReference type="InterPro" id="IPR036961">
    <property type="entry name" value="Kinesin_motor_dom_sf"/>
</dbReference>
<dbReference type="PROSITE" id="PS50067">
    <property type="entry name" value="KINESIN_MOTOR_2"/>
    <property type="match status" value="1"/>
</dbReference>
<dbReference type="InterPro" id="IPR047241">
    <property type="entry name" value="KIF11-like_kin_motor_dom"/>
</dbReference>
<evidence type="ECO:0000313" key="19">
    <source>
        <dbReference type="Proteomes" id="UP001212152"/>
    </source>
</evidence>
<proteinExistence type="inferred from homology"/>
<evidence type="ECO:0000256" key="16">
    <source>
        <dbReference type="SAM" id="MobiDB-lite"/>
    </source>
</evidence>
<evidence type="ECO:0000313" key="18">
    <source>
        <dbReference type="EMBL" id="KAJ3184578.1"/>
    </source>
</evidence>
<dbReference type="InterPro" id="IPR047149">
    <property type="entry name" value="KIF11-like"/>
</dbReference>
<dbReference type="GO" id="GO:0000073">
    <property type="term" value="P:initial mitotic spindle pole body separation"/>
    <property type="evidence" value="ECO:0007669"/>
    <property type="project" value="TreeGrafter"/>
</dbReference>
<gene>
    <name evidence="18" type="primary">KIF11</name>
    <name evidence="18" type="ORF">HDU87_003979</name>
</gene>
<comment type="subcellular location">
    <subcellularLocation>
        <location evidence="1">Cytoplasm</location>
        <location evidence="1">Cytoskeleton</location>
    </subcellularLocation>
</comment>
<keyword evidence="19" id="KW-1185">Reference proteome</keyword>
<dbReference type="GO" id="GO:0005634">
    <property type="term" value="C:nucleus"/>
    <property type="evidence" value="ECO:0007669"/>
    <property type="project" value="TreeGrafter"/>
</dbReference>